<evidence type="ECO:0000313" key="5">
    <source>
        <dbReference type="Proteomes" id="UP000184447"/>
    </source>
</evidence>
<sequence>MILLDEPLTYFDVVVALEMKNLLKKIKKEHIIIFSTHILQLTTDLCDEIVVLNDGILELLDNKLIKSPEFEAEIMEILKENEND</sequence>
<dbReference type="InterPro" id="IPR027417">
    <property type="entry name" value="P-loop_NTPase"/>
</dbReference>
<protein>
    <submittedName>
        <fullName evidence="4">ABC-2 type transport system ATP-binding protein</fullName>
    </submittedName>
</protein>
<evidence type="ECO:0000313" key="4">
    <source>
        <dbReference type="EMBL" id="SHH52067.1"/>
    </source>
</evidence>
<proteinExistence type="predicted"/>
<evidence type="ECO:0000256" key="2">
    <source>
        <dbReference type="ARBA" id="ARBA00022741"/>
    </source>
</evidence>
<keyword evidence="2" id="KW-0547">Nucleotide-binding</keyword>
<dbReference type="GO" id="GO:0005524">
    <property type="term" value="F:ATP binding"/>
    <property type="evidence" value="ECO:0007669"/>
    <property type="project" value="UniProtKB-KW"/>
</dbReference>
<keyword evidence="3 4" id="KW-0067">ATP-binding</keyword>
<dbReference type="AlphaFoldDB" id="A0A1M5TMR6"/>
<dbReference type="SUPFAM" id="SSF52540">
    <property type="entry name" value="P-loop containing nucleoside triphosphate hydrolases"/>
    <property type="match status" value="1"/>
</dbReference>
<gene>
    <name evidence="4" type="ORF">SAMN02745207_01395</name>
</gene>
<dbReference type="EMBL" id="FQXM01000006">
    <property type="protein sequence ID" value="SHH52067.1"/>
    <property type="molecule type" value="Genomic_DNA"/>
</dbReference>
<dbReference type="PANTHER" id="PTHR42939">
    <property type="entry name" value="ABC TRANSPORTER ATP-BINDING PROTEIN ALBC-RELATED"/>
    <property type="match status" value="1"/>
</dbReference>
<dbReference type="PANTHER" id="PTHR42939:SF1">
    <property type="entry name" value="ABC TRANSPORTER ATP-BINDING PROTEIN ALBC-RELATED"/>
    <property type="match status" value="1"/>
</dbReference>
<evidence type="ECO:0000256" key="1">
    <source>
        <dbReference type="ARBA" id="ARBA00022448"/>
    </source>
</evidence>
<name>A0A1M5TMR6_9CLOT</name>
<reference evidence="4 5" key="1">
    <citation type="submission" date="2016-11" db="EMBL/GenBank/DDBJ databases">
        <authorList>
            <person name="Jaros S."/>
            <person name="Januszkiewicz K."/>
            <person name="Wedrychowicz H."/>
        </authorList>
    </citation>
    <scope>NUCLEOTIDE SEQUENCE [LARGE SCALE GENOMIC DNA]</scope>
    <source>
        <strain evidence="4 5">DSM 8605</strain>
    </source>
</reference>
<evidence type="ECO:0000256" key="3">
    <source>
        <dbReference type="ARBA" id="ARBA00022840"/>
    </source>
</evidence>
<dbReference type="OrthoDB" id="1689883at2"/>
<dbReference type="InterPro" id="IPR051782">
    <property type="entry name" value="ABC_Transporter_VariousFunc"/>
</dbReference>
<dbReference type="Proteomes" id="UP000184447">
    <property type="component" value="Unassembled WGS sequence"/>
</dbReference>
<accession>A0A1M5TMR6</accession>
<dbReference type="STRING" id="1121316.SAMN02745207_01395"/>
<dbReference type="Gene3D" id="3.40.50.300">
    <property type="entry name" value="P-loop containing nucleotide triphosphate hydrolases"/>
    <property type="match status" value="1"/>
</dbReference>
<keyword evidence="1" id="KW-0813">Transport</keyword>
<organism evidence="4 5">
    <name type="scientific">Clostridium grantii DSM 8605</name>
    <dbReference type="NCBI Taxonomy" id="1121316"/>
    <lineage>
        <taxon>Bacteria</taxon>
        <taxon>Bacillati</taxon>
        <taxon>Bacillota</taxon>
        <taxon>Clostridia</taxon>
        <taxon>Eubacteriales</taxon>
        <taxon>Clostridiaceae</taxon>
        <taxon>Clostridium</taxon>
    </lineage>
</organism>
<keyword evidence="5" id="KW-1185">Reference proteome</keyword>